<dbReference type="GO" id="GO:0003677">
    <property type="term" value="F:DNA binding"/>
    <property type="evidence" value="ECO:0007669"/>
    <property type="project" value="InterPro"/>
</dbReference>
<sequence length="329" mass="36356">MPSATDKTARPGDPAQSGNEVDPVRTGNGVEPVGSGNGVDSVRTGSGVEPLRTGSSGKGERRRELAAFLRSRRERIRPDEVGFAPGGRRRTPGLRREEVAQLAGVGVTWYTWLEQGRDINVSAQVLEAISRTLRLDRSERNHLYTLAGVSLGPAPAECTALPQSVQRMLDKVSPYPALVLNTRYDVLAFNDAYCKVVLDMAAVPVEERNLLWLNFVSPEWRCSFLDAESMKLHMVAAYRAALADHLGEPEWQDLTGRLLANSAEFAQLWERYDVAGPSNKVKLLDNERVGLLRIEPANFWLTQLGQFRATVYTAVDEATEEKLRQLVGA</sequence>
<reference evidence="3 4" key="1">
    <citation type="submission" date="2019-03" db="EMBL/GenBank/DDBJ databases">
        <title>Genomic Encyclopedia of Type Strains, Phase III (KMG-III): the genomes of soil and plant-associated and newly described type strains.</title>
        <authorList>
            <person name="Whitman W."/>
        </authorList>
    </citation>
    <scope>NUCLEOTIDE SEQUENCE [LARGE SCALE GENOMIC DNA]</scope>
    <source>
        <strain evidence="3 4">VKM Ac-2575</strain>
    </source>
</reference>
<dbReference type="EMBL" id="SOCE01000001">
    <property type="protein sequence ID" value="TDU88315.1"/>
    <property type="molecule type" value="Genomic_DNA"/>
</dbReference>
<keyword evidence="4" id="KW-1185">Reference proteome</keyword>
<dbReference type="PANTHER" id="PTHR35010">
    <property type="entry name" value="BLL4672 PROTEIN-RELATED"/>
    <property type="match status" value="1"/>
</dbReference>
<dbReference type="Pfam" id="PF17765">
    <property type="entry name" value="MLTR_LBD"/>
    <property type="match status" value="1"/>
</dbReference>
<comment type="caution">
    <text evidence="3">The sequence shown here is derived from an EMBL/GenBank/DDBJ whole genome shotgun (WGS) entry which is preliminary data.</text>
</comment>
<dbReference type="AlphaFoldDB" id="A0A4R7T8Z2"/>
<evidence type="ECO:0000313" key="3">
    <source>
        <dbReference type="EMBL" id="TDU88315.1"/>
    </source>
</evidence>
<protein>
    <submittedName>
        <fullName evidence="3">Helix-turn-helix protein</fullName>
    </submittedName>
</protein>
<dbReference type="Gene3D" id="1.10.260.40">
    <property type="entry name" value="lambda repressor-like DNA-binding domains"/>
    <property type="match status" value="1"/>
</dbReference>
<dbReference type="InterPro" id="IPR010982">
    <property type="entry name" value="Lambda_DNA-bd_dom_sf"/>
</dbReference>
<evidence type="ECO:0000313" key="4">
    <source>
        <dbReference type="Proteomes" id="UP000295151"/>
    </source>
</evidence>
<name>A0A4R7T8Z2_9ACTN</name>
<evidence type="ECO:0000259" key="2">
    <source>
        <dbReference type="SMART" id="SM00530"/>
    </source>
</evidence>
<proteinExistence type="predicted"/>
<dbReference type="Proteomes" id="UP000295151">
    <property type="component" value="Unassembled WGS sequence"/>
</dbReference>
<dbReference type="SUPFAM" id="SSF47413">
    <property type="entry name" value="lambda repressor-like DNA-binding domains"/>
    <property type="match status" value="1"/>
</dbReference>
<dbReference type="SMART" id="SM00530">
    <property type="entry name" value="HTH_XRE"/>
    <property type="match status" value="1"/>
</dbReference>
<dbReference type="InterPro" id="IPR041413">
    <property type="entry name" value="MLTR_LBD"/>
</dbReference>
<dbReference type="Pfam" id="PF13560">
    <property type="entry name" value="HTH_31"/>
    <property type="match status" value="1"/>
</dbReference>
<gene>
    <name evidence="3" type="ORF">EV138_1859</name>
</gene>
<dbReference type="InterPro" id="IPR001387">
    <property type="entry name" value="Cro/C1-type_HTH"/>
</dbReference>
<dbReference type="Gene3D" id="3.30.450.180">
    <property type="match status" value="1"/>
</dbReference>
<evidence type="ECO:0000256" key="1">
    <source>
        <dbReference type="SAM" id="MobiDB-lite"/>
    </source>
</evidence>
<dbReference type="PANTHER" id="PTHR35010:SF2">
    <property type="entry name" value="BLL4672 PROTEIN"/>
    <property type="match status" value="1"/>
</dbReference>
<organism evidence="3 4">
    <name type="scientific">Kribbella voronezhensis</name>
    <dbReference type="NCBI Taxonomy" id="2512212"/>
    <lineage>
        <taxon>Bacteria</taxon>
        <taxon>Bacillati</taxon>
        <taxon>Actinomycetota</taxon>
        <taxon>Actinomycetes</taxon>
        <taxon>Propionibacteriales</taxon>
        <taxon>Kribbellaceae</taxon>
        <taxon>Kribbella</taxon>
    </lineage>
</organism>
<accession>A0A4R7T8Z2</accession>
<feature type="domain" description="HTH cro/C1-type" evidence="2">
    <location>
        <begin position="68"/>
        <end position="140"/>
    </location>
</feature>
<feature type="region of interest" description="Disordered" evidence="1">
    <location>
        <begin position="1"/>
        <end position="62"/>
    </location>
</feature>
<dbReference type="CDD" id="cd00093">
    <property type="entry name" value="HTH_XRE"/>
    <property type="match status" value="1"/>
</dbReference>